<evidence type="ECO:0000313" key="4">
    <source>
        <dbReference type="EMBL" id="ODA90794.1"/>
    </source>
</evidence>
<organism evidence="4 5">
    <name type="scientific">Leifsonia xyli subsp. xyli</name>
    <dbReference type="NCBI Taxonomy" id="59736"/>
    <lineage>
        <taxon>Bacteria</taxon>
        <taxon>Bacillati</taxon>
        <taxon>Actinomycetota</taxon>
        <taxon>Actinomycetes</taxon>
        <taxon>Micrococcales</taxon>
        <taxon>Microbacteriaceae</taxon>
        <taxon>Leifsonia</taxon>
    </lineage>
</organism>
<evidence type="ECO:0000256" key="1">
    <source>
        <dbReference type="SAM" id="MobiDB-lite"/>
    </source>
</evidence>
<keyword evidence="2" id="KW-0812">Transmembrane</keyword>
<comment type="caution">
    <text evidence="4">The sequence shown here is derived from an EMBL/GenBank/DDBJ whole genome shotgun (WGS) entry which is preliminary data.</text>
</comment>
<name>A0A1E2SME0_LEIXY</name>
<dbReference type="OrthoDB" id="5109069at2"/>
<gene>
    <name evidence="4" type="ORF">ATY41_08410</name>
</gene>
<dbReference type="InterPro" id="IPR006311">
    <property type="entry name" value="TAT_signal"/>
</dbReference>
<evidence type="ECO:0008006" key="6">
    <source>
        <dbReference type="Google" id="ProtNLM"/>
    </source>
</evidence>
<dbReference type="Proteomes" id="UP000094426">
    <property type="component" value="Unassembled WGS sequence"/>
</dbReference>
<feature type="region of interest" description="Disordered" evidence="1">
    <location>
        <begin position="603"/>
        <end position="643"/>
    </location>
</feature>
<evidence type="ECO:0000313" key="5">
    <source>
        <dbReference type="Proteomes" id="UP000094426"/>
    </source>
</evidence>
<evidence type="ECO:0000256" key="3">
    <source>
        <dbReference type="SAM" id="SignalP"/>
    </source>
</evidence>
<keyword evidence="3" id="KW-0732">Signal</keyword>
<dbReference type="AlphaFoldDB" id="A0A1E2SME0"/>
<reference evidence="4 5" key="1">
    <citation type="submission" date="2015-11" db="EMBL/GenBank/DDBJ databases">
        <authorList>
            <person name="Zhang Y."/>
            <person name="Guo Z."/>
        </authorList>
    </citation>
    <scope>NUCLEOTIDE SEQUENCE [LARGE SCALE GENOMIC DNA]</scope>
    <source>
        <strain evidence="5">gdw1</strain>
    </source>
</reference>
<dbReference type="NCBIfam" id="TIGR01167">
    <property type="entry name" value="LPXTG_anchor"/>
    <property type="match status" value="1"/>
</dbReference>
<feature type="signal peptide" evidence="3">
    <location>
        <begin position="1"/>
        <end position="41"/>
    </location>
</feature>
<feature type="region of interest" description="Disordered" evidence="1">
    <location>
        <begin position="444"/>
        <end position="478"/>
    </location>
</feature>
<evidence type="ECO:0000256" key="2">
    <source>
        <dbReference type="SAM" id="Phobius"/>
    </source>
</evidence>
<protein>
    <recommendedName>
        <fullName evidence="6">Gram-positive cocci surface proteins LPxTG domain-containing protein</fullName>
    </recommendedName>
</protein>
<dbReference type="PROSITE" id="PS51318">
    <property type="entry name" value="TAT"/>
    <property type="match status" value="1"/>
</dbReference>
<keyword evidence="2" id="KW-1133">Transmembrane helix</keyword>
<proteinExistence type="predicted"/>
<dbReference type="RefSeq" id="WP_041767231.1">
    <property type="nucleotide sequence ID" value="NZ_LNZG01000006.1"/>
</dbReference>
<sequence length="681" mass="67399">MTARTLLRRPAALLAAAAVAAAALGAALLPATLLPAAPATAAAAATAATYSASGVEIIDIDGGTLQAPKPSVSWTTSAETSSRLDATGDLLKLNTTRTSDLAVTAGPTGATATIGSGEFTLRDRVPVTFRGLSVVCSPTQASTVSFTALTVNGTDITATATATPGFTYQLPSSQYGATKIIVGERTTNKDGSITTTALRVEAEAGASEIWRIRAGRITCPPAAPAPARVTATGLRVAAPDGSALVAGEPSVSGEGQTKTAATVDAASSYPAHSKNVSVTTAADGSASVGIGEFTQVPDQTSGVGEYRWNALRVYGLRLSVAADGSSTVKFDNASSAVFANGVWGNTATDLYTGLGSDGAERVRVHFNERTTAADGSVTINALRYEDLTHANPGVTLGTVVLAAPKAIAPAKPADGPADPDNSGTLPAWNSYGIAATGPSPVRPVAVSRATAQPQKSVKALATPAEESASAPTAGDGKAGQIAVGSVTTTSSATGASATVGQLRLYPGTTVEVSLKNLLVKATGTGVVVSSDGGTVAGRPLAAGTIAPDTRIEVPGTTIRVVLNEQSRNGSEVTVHGFHLTDASGLATDVVAAVLTTAAVPADTAPPLTPASTGPGGILVPGALAPDGKSPAGMSDTGSSALASTGSTATPGLLVGAGLLVAAGTGIAVFRRRRRSGPPTQD</sequence>
<dbReference type="EMBL" id="LNZG01000006">
    <property type="protein sequence ID" value="ODA90794.1"/>
    <property type="molecule type" value="Genomic_DNA"/>
</dbReference>
<feature type="transmembrane region" description="Helical" evidence="2">
    <location>
        <begin position="651"/>
        <end position="669"/>
    </location>
</feature>
<feature type="chain" id="PRO_5038488506" description="Gram-positive cocci surface proteins LPxTG domain-containing protein" evidence="3">
    <location>
        <begin position="42"/>
        <end position="681"/>
    </location>
</feature>
<accession>A0A1E2SME0</accession>
<keyword evidence="2" id="KW-0472">Membrane</keyword>